<dbReference type="InterPro" id="IPR007488">
    <property type="entry name" value="DUF535"/>
</dbReference>
<dbReference type="AlphaFoldDB" id="A0A3D8J1Q1"/>
<evidence type="ECO:0008006" key="3">
    <source>
        <dbReference type="Google" id="ProtNLM"/>
    </source>
</evidence>
<dbReference type="PANTHER" id="PTHR38785">
    <property type="entry name" value="HOMOLOG OF VIRK"/>
    <property type="match status" value="1"/>
</dbReference>
<sequence length="304" mass="36070">MLYRWPEFSTLFGKLSDRVGFDSKSYFFRQYIRFFLRNFIARKQISPFVEFVNAHPRRIDLFSKHLGQAHWVVCKDFLNKKFSQEQRRLCIEYNLEVLEQILSDSLFYRLLQGEEIEILELEWGLKCILTLNGAFEEGFLAIRLLYENQTIYHLSFGFIRGREAPSLLIACVQGGGNGDEVRNQIKEVTKKLFGLRPQIFLIEIARFFSSFIKSNALLGVQQDRQVRHLSFGKRKYSMDYDLMWEECGGKREGEYFDLTESKQKDLSEIPSQKRSMYKKRFALLDELKAQMEQNFREMGLRECL</sequence>
<dbReference type="Proteomes" id="UP000257045">
    <property type="component" value="Unassembled WGS sequence"/>
</dbReference>
<dbReference type="RefSeq" id="WP_115569306.1">
    <property type="nucleotide sequence ID" value="NZ_NXLV01000004.1"/>
</dbReference>
<dbReference type="Pfam" id="PF04393">
    <property type="entry name" value="DUF535"/>
    <property type="match status" value="1"/>
</dbReference>
<dbReference type="GO" id="GO:0006974">
    <property type="term" value="P:DNA damage response"/>
    <property type="evidence" value="ECO:0007669"/>
    <property type="project" value="TreeGrafter"/>
</dbReference>
<dbReference type="EMBL" id="NXLV01000004">
    <property type="protein sequence ID" value="RDU71160.1"/>
    <property type="molecule type" value="Genomic_DNA"/>
</dbReference>
<dbReference type="OrthoDB" id="5322008at2"/>
<name>A0A3D8J1Q1_9HELI</name>
<evidence type="ECO:0000313" key="2">
    <source>
        <dbReference type="Proteomes" id="UP000257045"/>
    </source>
</evidence>
<accession>A0A3D8J1Q1</accession>
<organism evidence="1 2">
    <name type="scientific">Helicobacter brantae</name>
    <dbReference type="NCBI Taxonomy" id="375927"/>
    <lineage>
        <taxon>Bacteria</taxon>
        <taxon>Pseudomonadati</taxon>
        <taxon>Campylobacterota</taxon>
        <taxon>Epsilonproteobacteria</taxon>
        <taxon>Campylobacterales</taxon>
        <taxon>Helicobacteraceae</taxon>
        <taxon>Helicobacter</taxon>
    </lineage>
</organism>
<gene>
    <name evidence="1" type="ORF">CQA58_03335</name>
</gene>
<reference evidence="1 2" key="1">
    <citation type="submission" date="2018-04" db="EMBL/GenBank/DDBJ databases">
        <title>Novel Campyloabacter and Helicobacter Species and Strains.</title>
        <authorList>
            <person name="Mannion A.J."/>
            <person name="Shen Z."/>
            <person name="Fox J.G."/>
        </authorList>
    </citation>
    <scope>NUCLEOTIDE SEQUENCE [LARGE SCALE GENOMIC DNA]</scope>
    <source>
        <strain evidence="1 2">MIT 04-9366</strain>
    </source>
</reference>
<dbReference type="PANTHER" id="PTHR38785:SF1">
    <property type="entry name" value="HOMOLOG OF VIRK"/>
    <property type="match status" value="1"/>
</dbReference>
<comment type="caution">
    <text evidence="1">The sequence shown here is derived from an EMBL/GenBank/DDBJ whole genome shotgun (WGS) entry which is preliminary data.</text>
</comment>
<protein>
    <recommendedName>
        <fullName evidence="3">DUF535 domain-containing protein</fullName>
    </recommendedName>
</protein>
<proteinExistence type="predicted"/>
<evidence type="ECO:0000313" key="1">
    <source>
        <dbReference type="EMBL" id="RDU71160.1"/>
    </source>
</evidence>
<keyword evidence="2" id="KW-1185">Reference proteome</keyword>